<sequence>MVHGPLSRIGSTSGEATNVHMEQVMKSVQEAAGALKRELLQEFPSKESVDKYRGELVHLLCEGDKLKTLRHGARSSVEWEQCANLMREQVGAADEWLRQKCQVSTASETAWENDEKEGQRRLDQITAAMESTDFTVALQRNRLILKIQRAEKTAEALRRWCDDSQLSRESRIRLEELSIDLDAAIITAAESLNLQESSFVSGLSKGIKKDMSRDSVQNNNMVSSGKEELPICSEPLSTTSNVVLQREQHETLG</sequence>
<reference evidence="1 3" key="1">
    <citation type="submission" date="2015-01" db="EMBL/GenBank/DDBJ databases">
        <title>Evolution of Trichinella species and genotypes.</title>
        <authorList>
            <person name="Korhonen P.K."/>
            <person name="Edoardo P."/>
            <person name="Giuseppe L.R."/>
            <person name="Gasser R.B."/>
        </authorList>
    </citation>
    <scope>NUCLEOTIDE SEQUENCE [LARGE SCALE GENOMIC DNA]</scope>
    <source>
        <strain evidence="1">ISS120</strain>
    </source>
</reference>
<evidence type="ECO:0000313" key="3">
    <source>
        <dbReference type="Proteomes" id="UP000054653"/>
    </source>
</evidence>
<keyword evidence="3" id="KW-1185">Reference proteome</keyword>
<dbReference type="STRING" id="45882.A0A0V1C0M7"/>
<evidence type="ECO:0000313" key="1">
    <source>
        <dbReference type="EMBL" id="KRY42877.1"/>
    </source>
</evidence>
<name>A0A0V1C0M7_TRIBR</name>
<feature type="non-terminal residue" evidence="1">
    <location>
        <position position="253"/>
    </location>
</feature>
<gene>
    <name evidence="2" type="ORF">T03_10344</name>
    <name evidence="1" type="ORF">T03_13121</name>
</gene>
<dbReference type="EMBL" id="JYDI01000526">
    <property type="protein sequence ID" value="KRY44620.1"/>
    <property type="molecule type" value="Genomic_DNA"/>
</dbReference>
<protein>
    <submittedName>
        <fullName evidence="1">Uncharacterized protein</fullName>
    </submittedName>
</protein>
<dbReference type="AlphaFoldDB" id="A0A0V1C0M7"/>
<comment type="caution">
    <text evidence="1">The sequence shown here is derived from an EMBL/GenBank/DDBJ whole genome shotgun (WGS) entry which is preliminary data.</text>
</comment>
<dbReference type="OrthoDB" id="5929877at2759"/>
<accession>A0A0V1C0M7</accession>
<evidence type="ECO:0000313" key="2">
    <source>
        <dbReference type="EMBL" id="KRY44620.1"/>
    </source>
</evidence>
<organism evidence="1 3">
    <name type="scientific">Trichinella britovi</name>
    <name type="common">Parasitic roundworm</name>
    <dbReference type="NCBI Taxonomy" id="45882"/>
    <lineage>
        <taxon>Eukaryota</taxon>
        <taxon>Metazoa</taxon>
        <taxon>Ecdysozoa</taxon>
        <taxon>Nematoda</taxon>
        <taxon>Enoplea</taxon>
        <taxon>Dorylaimia</taxon>
        <taxon>Trichinellida</taxon>
        <taxon>Trichinellidae</taxon>
        <taxon>Trichinella</taxon>
    </lineage>
</organism>
<proteinExistence type="predicted"/>
<dbReference type="Proteomes" id="UP000054653">
    <property type="component" value="Unassembled WGS sequence"/>
</dbReference>
<dbReference type="EMBL" id="JYDI01001066">
    <property type="protein sequence ID" value="KRY42877.1"/>
    <property type="molecule type" value="Genomic_DNA"/>
</dbReference>